<dbReference type="Proteomes" id="UP000241829">
    <property type="component" value="Chromosome"/>
</dbReference>
<keyword evidence="1" id="KW-0547">Nucleotide-binding</keyword>
<organism evidence="4 5">
    <name type="scientific">Pulveribacter suum</name>
    <dbReference type="NCBI Taxonomy" id="2116657"/>
    <lineage>
        <taxon>Bacteria</taxon>
        <taxon>Pseudomonadati</taxon>
        <taxon>Pseudomonadota</taxon>
        <taxon>Betaproteobacteria</taxon>
        <taxon>Burkholderiales</taxon>
        <taxon>Comamonadaceae</taxon>
        <taxon>Pulveribacter</taxon>
    </lineage>
</organism>
<dbReference type="InterPro" id="IPR042099">
    <property type="entry name" value="ANL_N_sf"/>
</dbReference>
<dbReference type="KEGG" id="melm:C7H73_09440"/>
<keyword evidence="4" id="KW-0436">Ligase</keyword>
<evidence type="ECO:0000313" key="4">
    <source>
        <dbReference type="EMBL" id="AVP57858.1"/>
    </source>
</evidence>
<evidence type="ECO:0000256" key="1">
    <source>
        <dbReference type="ARBA" id="ARBA00022741"/>
    </source>
</evidence>
<dbReference type="EMBL" id="CP027792">
    <property type="protein sequence ID" value="AVP57858.1"/>
    <property type="molecule type" value="Genomic_DNA"/>
</dbReference>
<feature type="domain" description="AMP-dependent synthetase/ligase" evidence="3">
    <location>
        <begin position="22"/>
        <end position="438"/>
    </location>
</feature>
<name>A0A2P1NLB0_9BURK</name>
<gene>
    <name evidence="4" type="ORF">C7H73_09440</name>
</gene>
<dbReference type="CDD" id="cd05907">
    <property type="entry name" value="VL_LC_FACS_like"/>
    <property type="match status" value="1"/>
</dbReference>
<dbReference type="AlphaFoldDB" id="A0A2P1NLB0"/>
<dbReference type="Gene3D" id="3.40.50.12780">
    <property type="entry name" value="N-terminal domain of ligase-like"/>
    <property type="match status" value="2"/>
</dbReference>
<dbReference type="PANTHER" id="PTHR43272:SF33">
    <property type="entry name" value="AMP-BINDING DOMAIN-CONTAINING PROTEIN-RELATED"/>
    <property type="match status" value="1"/>
</dbReference>
<dbReference type="PRINTS" id="PR00154">
    <property type="entry name" value="AMPBINDING"/>
</dbReference>
<evidence type="ECO:0000256" key="2">
    <source>
        <dbReference type="ARBA" id="ARBA00022840"/>
    </source>
</evidence>
<dbReference type="GO" id="GO:0016020">
    <property type="term" value="C:membrane"/>
    <property type="evidence" value="ECO:0007669"/>
    <property type="project" value="TreeGrafter"/>
</dbReference>
<reference evidence="5" key="1">
    <citation type="submission" date="2018-03" db="EMBL/GenBank/DDBJ databases">
        <title>Genome sequencing of Melaminivora sp. strain SC2-7.</title>
        <authorList>
            <person name="Kim S.-J."/>
            <person name="Heo J."/>
            <person name="Ahn J.-H."/>
            <person name="Kwon S.-W."/>
        </authorList>
    </citation>
    <scope>NUCLEOTIDE SEQUENCE [LARGE SCALE GENOMIC DNA]</scope>
    <source>
        <strain evidence="5">SC2-7</strain>
    </source>
</reference>
<dbReference type="PROSITE" id="PS00455">
    <property type="entry name" value="AMP_BINDING"/>
    <property type="match status" value="1"/>
</dbReference>
<dbReference type="GO" id="GO:0005524">
    <property type="term" value="F:ATP binding"/>
    <property type="evidence" value="ECO:0007669"/>
    <property type="project" value="UniProtKB-KW"/>
</dbReference>
<keyword evidence="5" id="KW-1185">Reference proteome</keyword>
<sequence>MTAFAPDLSAARTLPELLALRVRATPEGEAYRQWDEAAGRWQSLSWAQAGERVQQWARAIAASGLPAGARVAILLPNGLDAMSLDQALLATGCVPVPLHAIDNPGSIAYILADAEVSMLVVAEHAQWESVRATGQALAHLQGVIVTQPPAGGLPAATDGAPTAALADWLAHAAPGTPLPPAPAPEDLAAIVYTSGTTGKPKGVMLTHANVVADVNAVLARIVPTPQDVFLSFLPLSHTFERTGGYYLAIAAGSCVAYARSVALLADDMKQVRPTVLVSVPRIYERVHAKVLETLSASPWKMRLFEAAQAKGWRRFCAAQGLPAPTGDEGEGCWARALPWPVLRALVAQPLLAQFGGRVRVAVSGGAPLSPTIARCFLGLGLPLVQGYGMTETTPVVSCNTLDDNDPSTVGRALPGVQVRIGANRELQVRGPIVMKGYWRRPEDTARVLDAEGWLSTGDQAEIVDGRIRILGRIKEIIVTSTGEKVPPADLELAITGDPLFGQALVVGENRPFIAALAVVGGDEWRQLACQLGLDADAPQSLADPQVLRAALARIERSAAGFARYAVPRAVHLVREPWTIENGFMTPTLKLKRNNLVAHYAAAIEALYAKR</sequence>
<dbReference type="SUPFAM" id="SSF56801">
    <property type="entry name" value="Acetyl-CoA synthetase-like"/>
    <property type="match status" value="1"/>
</dbReference>
<dbReference type="Pfam" id="PF23562">
    <property type="entry name" value="AMP-binding_C_3"/>
    <property type="match status" value="1"/>
</dbReference>
<dbReference type="InterPro" id="IPR000873">
    <property type="entry name" value="AMP-dep_synth/lig_dom"/>
</dbReference>
<accession>A0A2P1NLB0</accession>
<dbReference type="RefSeq" id="WP_106846411.1">
    <property type="nucleotide sequence ID" value="NZ_CP027792.1"/>
</dbReference>
<protein>
    <submittedName>
        <fullName evidence="4">Long-chain fatty acid--CoA ligase</fullName>
    </submittedName>
</protein>
<evidence type="ECO:0000259" key="3">
    <source>
        <dbReference type="Pfam" id="PF00501"/>
    </source>
</evidence>
<proteinExistence type="predicted"/>
<evidence type="ECO:0000313" key="5">
    <source>
        <dbReference type="Proteomes" id="UP000241829"/>
    </source>
</evidence>
<dbReference type="InterPro" id="IPR020459">
    <property type="entry name" value="AMP-binding"/>
</dbReference>
<dbReference type="Pfam" id="PF00501">
    <property type="entry name" value="AMP-binding"/>
    <property type="match status" value="1"/>
</dbReference>
<keyword evidence="2" id="KW-0067">ATP-binding</keyword>
<dbReference type="InterPro" id="IPR020845">
    <property type="entry name" value="AMP-binding_CS"/>
</dbReference>
<dbReference type="PANTHER" id="PTHR43272">
    <property type="entry name" value="LONG-CHAIN-FATTY-ACID--COA LIGASE"/>
    <property type="match status" value="1"/>
</dbReference>
<dbReference type="GO" id="GO:0004467">
    <property type="term" value="F:long-chain fatty acid-CoA ligase activity"/>
    <property type="evidence" value="ECO:0007669"/>
    <property type="project" value="TreeGrafter"/>
</dbReference>
<dbReference type="OrthoDB" id="9766486at2"/>